<evidence type="ECO:0000256" key="1">
    <source>
        <dbReference type="SAM" id="MobiDB-lite"/>
    </source>
</evidence>
<dbReference type="EMBL" id="HACM01011834">
    <property type="protein sequence ID" value="CRZ12276.1"/>
    <property type="molecule type" value="Transcribed_RNA"/>
</dbReference>
<accession>A0A0H5REX1</accession>
<protein>
    <submittedName>
        <fullName evidence="2">Uncharacterized protein</fullName>
    </submittedName>
</protein>
<feature type="compositionally biased region" description="Basic and acidic residues" evidence="1">
    <location>
        <begin position="20"/>
        <end position="32"/>
    </location>
</feature>
<organism evidence="2">
    <name type="scientific">Spongospora subterranea</name>
    <dbReference type="NCBI Taxonomy" id="70186"/>
    <lineage>
        <taxon>Eukaryota</taxon>
        <taxon>Sar</taxon>
        <taxon>Rhizaria</taxon>
        <taxon>Endomyxa</taxon>
        <taxon>Phytomyxea</taxon>
        <taxon>Plasmodiophorida</taxon>
        <taxon>Plasmodiophoridae</taxon>
        <taxon>Spongospora</taxon>
    </lineage>
</organism>
<feature type="compositionally biased region" description="Basic residues" evidence="1">
    <location>
        <begin position="1"/>
        <end position="13"/>
    </location>
</feature>
<dbReference type="AlphaFoldDB" id="A0A0H5REX1"/>
<reference evidence="2" key="1">
    <citation type="submission" date="2015-04" db="EMBL/GenBank/DDBJ databases">
        <title>The genome sequence of the plant pathogenic Rhizarian Plasmodiophora brassicae reveals insights in its biotrophic life cycle and the origin of chitin synthesis.</title>
        <authorList>
            <person name="Schwelm A."/>
            <person name="Fogelqvist J."/>
            <person name="Knaust A."/>
            <person name="Julke S."/>
            <person name="Lilja T."/>
            <person name="Dhandapani V."/>
            <person name="Bonilla-Rosso G."/>
            <person name="Karlsson M."/>
            <person name="Shevchenko A."/>
            <person name="Choi S.R."/>
            <person name="Kim H.G."/>
            <person name="Park J.Y."/>
            <person name="Lim Y.P."/>
            <person name="Ludwig-Muller J."/>
            <person name="Dixelius C."/>
        </authorList>
    </citation>
    <scope>NUCLEOTIDE SEQUENCE</scope>
    <source>
        <tissue evidence="2">Potato root galls</tissue>
    </source>
</reference>
<proteinExistence type="predicted"/>
<name>A0A0H5REX1_9EUKA</name>
<feature type="region of interest" description="Disordered" evidence="1">
    <location>
        <begin position="1"/>
        <end position="63"/>
    </location>
</feature>
<feature type="compositionally biased region" description="Basic residues" evidence="1">
    <location>
        <begin position="48"/>
        <end position="57"/>
    </location>
</feature>
<sequence>MASRRGNHKHKISKTNSDAKSQDHDIEPKQPDWDMLPDAPFNGTGKLLTRKPRRHKQKLDSSQCGKDVNIFDVEEFGSMTAYAVQNVQVELTDERNLSDKE</sequence>
<evidence type="ECO:0000313" key="2">
    <source>
        <dbReference type="EMBL" id="CRZ12276.1"/>
    </source>
</evidence>